<feature type="non-terminal residue" evidence="5">
    <location>
        <position position="1"/>
    </location>
</feature>
<dbReference type="InterPro" id="IPR036465">
    <property type="entry name" value="vWFA_dom_sf"/>
</dbReference>
<feature type="domain" description="VWFA" evidence="3">
    <location>
        <begin position="44"/>
        <end position="153"/>
    </location>
</feature>
<dbReference type="InterPro" id="IPR000436">
    <property type="entry name" value="Sushi_SCR_CCP_dom"/>
</dbReference>
<evidence type="ECO:0000256" key="1">
    <source>
        <dbReference type="ARBA" id="ARBA00023157"/>
    </source>
</evidence>
<gene>
    <name evidence="5" type="primary">vwa3</name>
</gene>
<dbReference type="InterPro" id="IPR002035">
    <property type="entry name" value="VWF_A"/>
</dbReference>
<dbReference type="PANTHER" id="PTHR24020">
    <property type="entry name" value="COLLAGEN ALPHA"/>
    <property type="match status" value="1"/>
</dbReference>
<dbReference type="Pfam" id="PF00092">
    <property type="entry name" value="VWA"/>
    <property type="match status" value="1"/>
</dbReference>
<accession>Q8MVN3</accession>
<dbReference type="GO" id="GO:0005581">
    <property type="term" value="C:collagen trimer"/>
    <property type="evidence" value="ECO:0007669"/>
    <property type="project" value="UniProtKB-KW"/>
</dbReference>
<evidence type="ECO:0000256" key="2">
    <source>
        <dbReference type="PROSITE-ProRule" id="PRU00302"/>
    </source>
</evidence>
<dbReference type="SUPFAM" id="SSF53300">
    <property type="entry name" value="vWA-like"/>
    <property type="match status" value="1"/>
</dbReference>
<proteinExistence type="evidence at transcript level"/>
<feature type="non-terminal residue" evidence="5">
    <location>
        <position position="153"/>
    </location>
</feature>
<evidence type="ECO:0000259" key="4">
    <source>
        <dbReference type="PROSITE" id="PS50923"/>
    </source>
</evidence>
<organism evidence="5">
    <name type="scientific">Boltenia villosa</name>
    <name type="common">Spiny-headed tunicate</name>
    <name type="synonym">Cynthia villosa</name>
    <dbReference type="NCBI Taxonomy" id="63515"/>
    <lineage>
        <taxon>Eukaryota</taxon>
        <taxon>Metazoa</taxon>
        <taxon>Chordata</taxon>
        <taxon>Tunicata</taxon>
        <taxon>Ascidiacea</taxon>
        <taxon>Stolidobranchia</taxon>
        <taxon>Pyuridae</taxon>
        <taxon>Boltenia</taxon>
    </lineage>
</organism>
<dbReference type="EMBL" id="AF483028">
    <property type="protein sequence ID" value="AAM76108.1"/>
    <property type="molecule type" value="mRNA"/>
</dbReference>
<keyword evidence="1" id="KW-1015">Disulfide bond</keyword>
<dbReference type="AlphaFoldDB" id="Q8MVN3"/>
<evidence type="ECO:0000313" key="5">
    <source>
        <dbReference type="EMBL" id="AAM76108.1"/>
    </source>
</evidence>
<keyword evidence="2" id="KW-0768">Sushi</keyword>
<dbReference type="PROSITE" id="PS50923">
    <property type="entry name" value="SUSHI"/>
    <property type="match status" value="1"/>
</dbReference>
<sequence>FACEDEGYEIYPRGRTSNVCQASQRWNFPKPCCSRPCPPYAVMDIVLVLDSSSSIGAENWLMLTDFVRGIINSFIVAEDAANFAIFRYNRDVDVTTQILLNSYPGDIDGLTQAFGRIPYDGSGTFTGQGLGHALRVSLSPANGNRPGVKGCCV</sequence>
<reference evidence="5" key="1">
    <citation type="journal article" date="2002" name="Development">
        <title>A molecular analysis of ascidian metamorphosis reveals activation of an innate immune response.</title>
        <authorList>
            <person name="Davidson B."/>
            <person name="Swalla B.J."/>
        </authorList>
    </citation>
    <scope>NUCLEOTIDE SEQUENCE</scope>
</reference>
<evidence type="ECO:0000259" key="3">
    <source>
        <dbReference type="PROSITE" id="PS50234"/>
    </source>
</evidence>
<dbReference type="Gene3D" id="3.40.50.410">
    <property type="entry name" value="von Willebrand factor, type A domain"/>
    <property type="match status" value="1"/>
</dbReference>
<dbReference type="CDD" id="cd01450">
    <property type="entry name" value="vWFA_subfamily_ECM"/>
    <property type="match status" value="1"/>
</dbReference>
<keyword evidence="5" id="KW-0176">Collagen</keyword>
<feature type="domain" description="Sushi" evidence="4">
    <location>
        <begin position="1"/>
        <end position="35"/>
    </location>
</feature>
<dbReference type="InterPro" id="IPR050525">
    <property type="entry name" value="ECM_Assembly_Org"/>
</dbReference>
<name>Q8MVN3_BOLVI</name>
<dbReference type="PROSITE" id="PS50234">
    <property type="entry name" value="VWFA"/>
    <property type="match status" value="1"/>
</dbReference>
<comment type="caution">
    <text evidence="2">Lacks conserved residue(s) required for the propagation of feature annotation.</text>
</comment>
<protein>
    <submittedName>
        <fullName evidence="5">Collagen-like protein 3</fullName>
    </submittedName>
</protein>
<dbReference type="PANTHER" id="PTHR24020:SF20">
    <property type="entry name" value="PH DOMAIN-CONTAINING PROTEIN"/>
    <property type="match status" value="1"/>
</dbReference>